<proteinExistence type="inferred from homology"/>
<dbReference type="InterPro" id="IPR029063">
    <property type="entry name" value="SAM-dependent_MTases_sf"/>
</dbReference>
<evidence type="ECO:0000313" key="7">
    <source>
        <dbReference type="EMBL" id="MQS52724.1"/>
    </source>
</evidence>
<dbReference type="InterPro" id="IPR002052">
    <property type="entry name" value="DNA_methylase_N6_adenine_CS"/>
</dbReference>
<dbReference type="Gene3D" id="3.40.50.150">
    <property type="entry name" value="Vaccinia Virus protein VP39"/>
    <property type="match status" value="1"/>
</dbReference>
<evidence type="ECO:0000313" key="8">
    <source>
        <dbReference type="Proteomes" id="UP000380386"/>
    </source>
</evidence>
<evidence type="ECO:0000256" key="3">
    <source>
        <dbReference type="ARBA" id="ARBA00022679"/>
    </source>
</evidence>
<dbReference type="GO" id="GO:0003677">
    <property type="term" value="F:DNA binding"/>
    <property type="evidence" value="ECO:0007669"/>
    <property type="project" value="InterPro"/>
</dbReference>
<feature type="domain" description="DNA methylase N-4/N-6" evidence="6">
    <location>
        <begin position="29"/>
        <end position="243"/>
    </location>
</feature>
<dbReference type="PROSITE" id="PS00092">
    <property type="entry name" value="N6_MTASE"/>
    <property type="match status" value="1"/>
</dbReference>
<dbReference type="SUPFAM" id="SSF53335">
    <property type="entry name" value="S-adenosyl-L-methionine-dependent methyltransferases"/>
    <property type="match status" value="1"/>
</dbReference>
<comment type="similarity">
    <text evidence="1 5">Belongs to the N(4)/N(6)-methyltransferase family.</text>
</comment>
<dbReference type="EMBL" id="VDFM01000007">
    <property type="protein sequence ID" value="MQS52724.1"/>
    <property type="molecule type" value="Genomic_DNA"/>
</dbReference>
<name>A0A5P0ZI50_9LACO</name>
<evidence type="ECO:0000259" key="6">
    <source>
        <dbReference type="Pfam" id="PF01555"/>
    </source>
</evidence>
<evidence type="ECO:0000256" key="1">
    <source>
        <dbReference type="ARBA" id="ARBA00006594"/>
    </source>
</evidence>
<dbReference type="Proteomes" id="UP000380386">
    <property type="component" value="Unassembled WGS sequence"/>
</dbReference>
<dbReference type="InterPro" id="IPR001091">
    <property type="entry name" value="RM_Methyltransferase"/>
</dbReference>
<comment type="caution">
    <text evidence="7">The sequence shown here is derived from an EMBL/GenBank/DDBJ whole genome shotgun (WGS) entry which is preliminary data.</text>
</comment>
<dbReference type="InterPro" id="IPR002941">
    <property type="entry name" value="DNA_methylase_N4/N6"/>
</dbReference>
<dbReference type="GO" id="GO:0009307">
    <property type="term" value="P:DNA restriction-modification system"/>
    <property type="evidence" value="ECO:0007669"/>
    <property type="project" value="UniProtKB-KW"/>
</dbReference>
<gene>
    <name evidence="7" type="ORF">FHL02_06780</name>
</gene>
<dbReference type="EC" id="2.1.1.-" evidence="5"/>
<reference evidence="7 8" key="1">
    <citation type="journal article" date="2019" name="Syst. Appl. Microbiol.">
        <title>Polyphasic characterization of two novel Lactobacillus spp. isolated from blown salami packages: Description of Lactobacillus halodurans sp. nov. and Lactobacillus salsicarnum sp. nov.</title>
        <authorList>
            <person name="Schuster J.A."/>
            <person name="Klingl A."/>
            <person name="Vogel R.F."/>
            <person name="Ehrmann M.A."/>
        </authorList>
    </citation>
    <scope>NUCLEOTIDE SEQUENCE [LARGE SCALE GENOMIC DNA]</scope>
    <source>
        <strain evidence="7 8">TMW 1.2118</strain>
    </source>
</reference>
<dbReference type="OrthoDB" id="9800801at2"/>
<keyword evidence="4" id="KW-0680">Restriction system</keyword>
<evidence type="ECO:0000256" key="4">
    <source>
        <dbReference type="ARBA" id="ARBA00022747"/>
    </source>
</evidence>
<dbReference type="RefSeq" id="WP_153383267.1">
    <property type="nucleotide sequence ID" value="NZ_VDFL01000003.1"/>
</dbReference>
<dbReference type="PANTHER" id="PTHR13370:SF24">
    <property type="entry name" value="TYPE III RESTRICTION-MODIFICATION ENZYME STYLTI MOD SUBUNIT"/>
    <property type="match status" value="1"/>
</dbReference>
<dbReference type="GO" id="GO:0005737">
    <property type="term" value="C:cytoplasm"/>
    <property type="evidence" value="ECO:0007669"/>
    <property type="project" value="TreeGrafter"/>
</dbReference>
<evidence type="ECO:0000256" key="2">
    <source>
        <dbReference type="ARBA" id="ARBA00022603"/>
    </source>
</evidence>
<evidence type="ECO:0000256" key="5">
    <source>
        <dbReference type="RuleBase" id="RU362026"/>
    </source>
</evidence>
<dbReference type="GO" id="GO:0008170">
    <property type="term" value="F:N-methyltransferase activity"/>
    <property type="evidence" value="ECO:0007669"/>
    <property type="project" value="InterPro"/>
</dbReference>
<dbReference type="Pfam" id="PF01555">
    <property type="entry name" value="N6_N4_Mtase"/>
    <property type="match status" value="1"/>
</dbReference>
<keyword evidence="3 7" id="KW-0808">Transferase</keyword>
<accession>A0A5P0ZI50</accession>
<dbReference type="PANTHER" id="PTHR13370">
    <property type="entry name" value="RNA METHYLASE-RELATED"/>
    <property type="match status" value="1"/>
</dbReference>
<organism evidence="7 8">
    <name type="scientific">Companilactobacillus mishanensis</name>
    <dbReference type="NCBI Taxonomy" id="2486008"/>
    <lineage>
        <taxon>Bacteria</taxon>
        <taxon>Bacillati</taxon>
        <taxon>Bacillota</taxon>
        <taxon>Bacilli</taxon>
        <taxon>Lactobacillales</taxon>
        <taxon>Lactobacillaceae</taxon>
        <taxon>Companilactobacillus</taxon>
    </lineage>
</organism>
<sequence length="257" mass="29449">MEQVYKDEYVKLVLTDTFEFMETLPEKSIDVIIADPPYFLSNDGISNSGGKVVSVNKGKWDKKSKKDAEEFYKRFLELSFKVLKDDGTIWVFGTMHNIYTVGYLMQHNQFKIINNVTWHKSNPAPNLTKRMLTHSSETILWAKKNGGKQIYNYSKMKEHNHDRQLNDLWTTSTTSMLEKSFGYHPTQKPLAVMKRIIEASTNKDSLLLDPFIGSGTTAVAAKQLGRRIIGIDNSQEFIDLSKKRILGINKAYIGKIE</sequence>
<keyword evidence="2 7" id="KW-0489">Methyltransferase</keyword>
<dbReference type="PRINTS" id="PR00508">
    <property type="entry name" value="S21N4MTFRASE"/>
</dbReference>
<dbReference type="GO" id="GO:0032259">
    <property type="term" value="P:methylation"/>
    <property type="evidence" value="ECO:0007669"/>
    <property type="project" value="UniProtKB-KW"/>
</dbReference>
<dbReference type="AlphaFoldDB" id="A0A5P0ZI50"/>
<protein>
    <recommendedName>
        <fullName evidence="5">Methyltransferase</fullName>
        <ecNumber evidence="5">2.1.1.-</ecNumber>
    </recommendedName>
</protein>